<evidence type="ECO:0000313" key="2">
    <source>
        <dbReference type="Ensembl" id="ENSACLP00000071002.1"/>
    </source>
</evidence>
<dbReference type="Proteomes" id="UP000265100">
    <property type="component" value="Chromosome 19"/>
</dbReference>
<reference evidence="2" key="1">
    <citation type="submission" date="2018-05" db="EMBL/GenBank/DDBJ databases">
        <authorList>
            <person name="Datahose"/>
        </authorList>
    </citation>
    <scope>NUCLEOTIDE SEQUENCE</scope>
</reference>
<dbReference type="AlphaFoldDB" id="A0AAX7UQG7"/>
<evidence type="ECO:0000313" key="3">
    <source>
        <dbReference type="Proteomes" id="UP000265100"/>
    </source>
</evidence>
<dbReference type="Ensembl" id="ENSACLT00000075667.1">
    <property type="protein sequence ID" value="ENSACLP00000071002.1"/>
    <property type="gene ID" value="ENSACLG00000032713.1"/>
</dbReference>
<proteinExistence type="predicted"/>
<accession>A0AAX7UQG7</accession>
<sequence length="117" mass="13026">MNQSLNQSRGTDCPRGLERHCIRNQSKPRYALQKNAPAITRRTIRIGTGAVFISTPSAQFSDQQPPSAQFSDQQPPSAQFSDQQPPSAHSLFFVWSLSLRPGPPPPALAWCFVLFLF</sequence>
<keyword evidence="3" id="KW-1185">Reference proteome</keyword>
<reference evidence="2" key="2">
    <citation type="submission" date="2025-08" db="UniProtKB">
        <authorList>
            <consortium name="Ensembl"/>
        </authorList>
    </citation>
    <scope>IDENTIFICATION</scope>
</reference>
<organism evidence="2 3">
    <name type="scientific">Astatotilapia calliptera</name>
    <name type="common">Eastern happy</name>
    <name type="synonym">Chromis callipterus</name>
    <dbReference type="NCBI Taxonomy" id="8154"/>
    <lineage>
        <taxon>Eukaryota</taxon>
        <taxon>Metazoa</taxon>
        <taxon>Chordata</taxon>
        <taxon>Craniata</taxon>
        <taxon>Vertebrata</taxon>
        <taxon>Euteleostomi</taxon>
        <taxon>Actinopterygii</taxon>
        <taxon>Neopterygii</taxon>
        <taxon>Teleostei</taxon>
        <taxon>Neoteleostei</taxon>
        <taxon>Acanthomorphata</taxon>
        <taxon>Ovalentaria</taxon>
        <taxon>Cichlomorphae</taxon>
        <taxon>Cichliformes</taxon>
        <taxon>Cichlidae</taxon>
        <taxon>African cichlids</taxon>
        <taxon>Pseudocrenilabrinae</taxon>
        <taxon>Haplochromini</taxon>
        <taxon>Astatotilapia</taxon>
    </lineage>
</organism>
<name>A0AAX7UQG7_ASTCA</name>
<evidence type="ECO:0000256" key="1">
    <source>
        <dbReference type="SAM" id="MobiDB-lite"/>
    </source>
</evidence>
<reference evidence="2" key="3">
    <citation type="submission" date="2025-09" db="UniProtKB">
        <authorList>
            <consortium name="Ensembl"/>
        </authorList>
    </citation>
    <scope>IDENTIFICATION</scope>
</reference>
<protein>
    <submittedName>
        <fullName evidence="2">Uncharacterized protein</fullName>
    </submittedName>
</protein>
<feature type="region of interest" description="Disordered" evidence="1">
    <location>
        <begin position="55"/>
        <end position="85"/>
    </location>
</feature>